<dbReference type="EC" id="2.8.1.7" evidence="3"/>
<accession>A0A7C8HGJ3</accession>
<dbReference type="OrthoDB" id="9808002at2"/>
<evidence type="ECO:0000256" key="10">
    <source>
        <dbReference type="RuleBase" id="RU004504"/>
    </source>
</evidence>
<comment type="catalytic activity">
    <reaction evidence="9">
        <text>(sulfur carrier)-H + L-cysteine = (sulfur carrier)-SH + L-alanine</text>
        <dbReference type="Rhea" id="RHEA:43892"/>
        <dbReference type="Rhea" id="RHEA-COMP:14737"/>
        <dbReference type="Rhea" id="RHEA-COMP:14739"/>
        <dbReference type="ChEBI" id="CHEBI:29917"/>
        <dbReference type="ChEBI" id="CHEBI:35235"/>
        <dbReference type="ChEBI" id="CHEBI:57972"/>
        <dbReference type="ChEBI" id="CHEBI:64428"/>
        <dbReference type="EC" id="2.8.1.7"/>
    </reaction>
</comment>
<dbReference type="InterPro" id="IPR000192">
    <property type="entry name" value="Aminotrans_V_dom"/>
</dbReference>
<keyword evidence="13" id="KW-1185">Reference proteome</keyword>
<sequence>MREIYFDNAATTRPSQEVIETMVTVLKDDYGNPSSLHMKGFEAEKYIRNTTDILASLLKVEKDELIYTSGGTESNNLAIRGTAFAYHRLGKHIITTEIEHPSVQRVFQSLEEEGFEVTYLPVDSSGYIDPDQLKEAIRKDTILVSIMHVNNEIGTVQPIEKIGKLIKTVNPNTLFHVDGIQSFGKFIIPVKRWNIDLFSISAHKFYGPKGIGALYKRKDIRLKPLVFGGDQQRGMRSGTENVPGIAGLGIAAKHIYKELNEVTQHLYHLKNALWKGISDSIEDVYLNGPSIEEGAPHIINIMFKDIRAEVLLHALEAKKIYVSTGSACSSNHPQPSDTLKSIGLSDDEIQGALRFSFSKYNTEDEVEECVQALKEIVPTLRRFKRGGSKK</sequence>
<keyword evidence="7" id="KW-0408">Iron</keyword>
<dbReference type="PIRSF" id="PIRSF005572">
    <property type="entry name" value="NifS"/>
    <property type="match status" value="1"/>
</dbReference>
<dbReference type="InterPro" id="IPR015421">
    <property type="entry name" value="PyrdxlP-dep_Trfase_major"/>
</dbReference>
<evidence type="ECO:0000313" key="13">
    <source>
        <dbReference type="Proteomes" id="UP000483018"/>
    </source>
</evidence>
<dbReference type="InterPro" id="IPR016454">
    <property type="entry name" value="Cysteine_dSase"/>
</dbReference>
<dbReference type="InterPro" id="IPR020578">
    <property type="entry name" value="Aminotrans_V_PyrdxlP_BS"/>
</dbReference>
<dbReference type="Pfam" id="PF00266">
    <property type="entry name" value="Aminotran_5"/>
    <property type="match status" value="1"/>
</dbReference>
<dbReference type="Proteomes" id="UP000483018">
    <property type="component" value="Unassembled WGS sequence"/>
</dbReference>
<feature type="domain" description="Aminotransferase class V" evidence="11">
    <location>
        <begin position="4"/>
        <end position="367"/>
    </location>
</feature>
<dbReference type="PANTHER" id="PTHR11601:SF34">
    <property type="entry name" value="CYSTEINE DESULFURASE"/>
    <property type="match status" value="1"/>
</dbReference>
<dbReference type="PANTHER" id="PTHR11601">
    <property type="entry name" value="CYSTEINE DESULFURYLASE FAMILY MEMBER"/>
    <property type="match status" value="1"/>
</dbReference>
<name>A0A7C8HGJ3_9FIRM</name>
<evidence type="ECO:0000256" key="1">
    <source>
        <dbReference type="ARBA" id="ARBA00001933"/>
    </source>
</evidence>
<organism evidence="12 13">
    <name type="scientific">Defluviitalea raffinosedens</name>
    <dbReference type="NCBI Taxonomy" id="1450156"/>
    <lineage>
        <taxon>Bacteria</taxon>
        <taxon>Bacillati</taxon>
        <taxon>Bacillota</taxon>
        <taxon>Clostridia</taxon>
        <taxon>Lachnospirales</taxon>
        <taxon>Defluviitaleaceae</taxon>
        <taxon>Defluviitalea</taxon>
    </lineage>
</organism>
<evidence type="ECO:0000313" key="12">
    <source>
        <dbReference type="EMBL" id="KAE9637270.1"/>
    </source>
</evidence>
<keyword evidence="5" id="KW-0479">Metal-binding</keyword>
<dbReference type="Gene3D" id="3.40.640.10">
    <property type="entry name" value="Type I PLP-dependent aspartate aminotransferase-like (Major domain)"/>
    <property type="match status" value="1"/>
</dbReference>
<comment type="similarity">
    <text evidence="2">Belongs to the class-V pyridoxal-phosphate-dependent aminotransferase family. NifS/IscS subfamily.</text>
</comment>
<dbReference type="Gene3D" id="1.10.260.50">
    <property type="match status" value="1"/>
</dbReference>
<keyword evidence="8" id="KW-0411">Iron-sulfur</keyword>
<keyword evidence="12" id="KW-0032">Aminotransferase</keyword>
<dbReference type="RefSeq" id="WP_158739180.1">
    <property type="nucleotide sequence ID" value="NZ_JAFBEP010000006.1"/>
</dbReference>
<evidence type="ECO:0000256" key="4">
    <source>
        <dbReference type="ARBA" id="ARBA00022679"/>
    </source>
</evidence>
<dbReference type="InterPro" id="IPR015424">
    <property type="entry name" value="PyrdxlP-dep_Trfase"/>
</dbReference>
<dbReference type="NCBIfam" id="NF002806">
    <property type="entry name" value="PRK02948.1"/>
    <property type="match status" value="1"/>
</dbReference>
<dbReference type="EMBL" id="WSLF01000001">
    <property type="protein sequence ID" value="KAE9637270.1"/>
    <property type="molecule type" value="Genomic_DNA"/>
</dbReference>
<evidence type="ECO:0000259" key="11">
    <source>
        <dbReference type="Pfam" id="PF00266"/>
    </source>
</evidence>
<comment type="caution">
    <text evidence="12">The sequence shown here is derived from an EMBL/GenBank/DDBJ whole genome shotgun (WGS) entry which is preliminary data.</text>
</comment>
<evidence type="ECO:0000256" key="3">
    <source>
        <dbReference type="ARBA" id="ARBA00012239"/>
    </source>
</evidence>
<evidence type="ECO:0000256" key="6">
    <source>
        <dbReference type="ARBA" id="ARBA00022898"/>
    </source>
</evidence>
<keyword evidence="6" id="KW-0663">Pyridoxal phosphate</keyword>
<evidence type="ECO:0000256" key="9">
    <source>
        <dbReference type="ARBA" id="ARBA00050776"/>
    </source>
</evidence>
<dbReference type="AlphaFoldDB" id="A0A7C8HGJ3"/>
<dbReference type="PROSITE" id="PS00595">
    <property type="entry name" value="AA_TRANSFER_CLASS_5"/>
    <property type="match status" value="1"/>
</dbReference>
<evidence type="ECO:0000256" key="5">
    <source>
        <dbReference type="ARBA" id="ARBA00022723"/>
    </source>
</evidence>
<evidence type="ECO:0000256" key="2">
    <source>
        <dbReference type="ARBA" id="ARBA00006490"/>
    </source>
</evidence>
<dbReference type="GO" id="GO:0051536">
    <property type="term" value="F:iron-sulfur cluster binding"/>
    <property type="evidence" value="ECO:0007669"/>
    <property type="project" value="UniProtKB-KW"/>
</dbReference>
<dbReference type="GO" id="GO:0031071">
    <property type="term" value="F:cysteine desulfurase activity"/>
    <property type="evidence" value="ECO:0007669"/>
    <property type="project" value="UniProtKB-EC"/>
</dbReference>
<protein>
    <recommendedName>
        <fullName evidence="3">cysteine desulfurase</fullName>
        <ecNumber evidence="3">2.8.1.7</ecNumber>
    </recommendedName>
</protein>
<dbReference type="SUPFAM" id="SSF53383">
    <property type="entry name" value="PLP-dependent transferases"/>
    <property type="match status" value="1"/>
</dbReference>
<dbReference type="GO" id="GO:0046872">
    <property type="term" value="F:metal ion binding"/>
    <property type="evidence" value="ECO:0007669"/>
    <property type="project" value="UniProtKB-KW"/>
</dbReference>
<reference evidence="12 13" key="1">
    <citation type="submission" date="2019-12" db="EMBL/GenBank/DDBJ databases">
        <title>Defluviitalea raffinosedens, isolated from a biogas fermenter, genome sequencing and characterization.</title>
        <authorList>
            <person name="Rettenmaier R."/>
            <person name="Schneider M."/>
            <person name="Neuhaus K."/>
            <person name="Liebl W."/>
            <person name="Zverlov V."/>
        </authorList>
    </citation>
    <scope>NUCLEOTIDE SEQUENCE [LARGE SCALE GENOMIC DNA]</scope>
    <source>
        <strain evidence="12 13">249c-K6</strain>
    </source>
</reference>
<dbReference type="GO" id="GO:0008483">
    <property type="term" value="F:transaminase activity"/>
    <property type="evidence" value="ECO:0007669"/>
    <property type="project" value="UniProtKB-KW"/>
</dbReference>
<evidence type="ECO:0000256" key="8">
    <source>
        <dbReference type="ARBA" id="ARBA00023014"/>
    </source>
</evidence>
<dbReference type="InterPro" id="IPR015422">
    <property type="entry name" value="PyrdxlP-dep_Trfase_small"/>
</dbReference>
<proteinExistence type="inferred from homology"/>
<gene>
    <name evidence="12" type="ORF">GND95_02230</name>
</gene>
<evidence type="ECO:0000256" key="7">
    <source>
        <dbReference type="ARBA" id="ARBA00023004"/>
    </source>
</evidence>
<dbReference type="FunFam" id="3.40.640.10:FF:000084">
    <property type="entry name" value="IscS-like cysteine desulfurase"/>
    <property type="match status" value="1"/>
</dbReference>
<keyword evidence="4 12" id="KW-0808">Transferase</keyword>
<dbReference type="Gene3D" id="3.90.1150.10">
    <property type="entry name" value="Aspartate Aminotransferase, domain 1"/>
    <property type="match status" value="1"/>
</dbReference>
<comment type="cofactor">
    <cofactor evidence="1 10">
        <name>pyridoxal 5'-phosphate</name>
        <dbReference type="ChEBI" id="CHEBI:597326"/>
    </cofactor>
</comment>